<organism evidence="1 3">
    <name type="scientific">Haladaptatus paucihalophilus DX253</name>
    <dbReference type="NCBI Taxonomy" id="797209"/>
    <lineage>
        <taxon>Archaea</taxon>
        <taxon>Methanobacteriati</taxon>
        <taxon>Methanobacteriota</taxon>
        <taxon>Stenosarchaea group</taxon>
        <taxon>Halobacteria</taxon>
        <taxon>Halobacteriales</taxon>
        <taxon>Haladaptataceae</taxon>
        <taxon>Haladaptatus</taxon>
    </lineage>
</organism>
<reference evidence="4" key="2">
    <citation type="submission" date="2016-11" db="EMBL/GenBank/DDBJ databases">
        <authorList>
            <person name="Varghese N."/>
            <person name="Submissions S."/>
        </authorList>
    </citation>
    <scope>NUCLEOTIDE SEQUENCE [LARGE SCALE GENOMIC DNA]</scope>
    <source>
        <strain evidence="4">DX253</strain>
    </source>
</reference>
<dbReference type="OrthoDB" id="233946at2157"/>
<evidence type="ECO:0000313" key="3">
    <source>
        <dbReference type="Proteomes" id="UP000003751"/>
    </source>
</evidence>
<dbReference type="STRING" id="797209.GCA_000376445_03570"/>
<evidence type="ECO:0000313" key="2">
    <source>
        <dbReference type="EMBL" id="SHL02553.1"/>
    </source>
</evidence>
<keyword evidence="4" id="KW-1185">Reference proteome</keyword>
<dbReference type="Pfam" id="PF07849">
    <property type="entry name" value="DUF1641"/>
    <property type="match status" value="1"/>
</dbReference>
<proteinExistence type="predicted"/>
<dbReference type="Proteomes" id="UP000184203">
    <property type="component" value="Unassembled WGS sequence"/>
</dbReference>
<dbReference type="EMBL" id="FRAN01000004">
    <property type="protein sequence ID" value="SHL02553.1"/>
    <property type="molecule type" value="Genomic_DNA"/>
</dbReference>
<accession>E7QZ91</accession>
<reference evidence="2" key="3">
    <citation type="submission" date="2016-11" db="EMBL/GenBank/DDBJ databases">
        <authorList>
            <person name="Jaros S."/>
            <person name="Januszkiewicz K."/>
            <person name="Wedrychowicz H."/>
        </authorList>
    </citation>
    <scope>NUCLEOTIDE SEQUENCE [LARGE SCALE GENOMIC DNA]</scope>
    <source>
        <strain evidence="2">DX253</strain>
    </source>
</reference>
<dbReference type="EMBL" id="AEMG01000029">
    <property type="protein sequence ID" value="EFW90012.1"/>
    <property type="molecule type" value="Genomic_DNA"/>
</dbReference>
<dbReference type="eggNOG" id="arCOG02113">
    <property type="taxonomic scope" value="Archaea"/>
</dbReference>
<dbReference type="AlphaFoldDB" id="E7QZ91"/>
<dbReference type="InterPro" id="IPR012440">
    <property type="entry name" value="DUF1641"/>
</dbReference>
<evidence type="ECO:0000313" key="1">
    <source>
        <dbReference type="EMBL" id="EFW90012.1"/>
    </source>
</evidence>
<dbReference type="RefSeq" id="WP_007983042.1">
    <property type="nucleotide sequence ID" value="NZ_AEMG01000029.1"/>
</dbReference>
<dbReference type="Proteomes" id="UP000003751">
    <property type="component" value="Unassembled WGS sequence"/>
</dbReference>
<sequence length="279" mass="30920">MSDTQTQEAVTERDSEDLDALVDKIDDNAEDLIALLDALDATQGLAEELVPELTDVARDNREPIRDLRVAFEREETLVLLQKVGHNSEQLVELLDVLEVSAGLTEDLVPELVTVVRENRATIERLRAAFEKEETIVLLERLGENADALVELLELLDVTRGLADDLVPELTDVARNNREPIADLRLAVEGFTDARRERETPDMYELGRNMEGLVALTETAAQPEVVNSLDAGLSAFTDETKPKKLGLFGLLAALRDDDVRQALGTLVEAARRMGRANDDR</sequence>
<protein>
    <submittedName>
        <fullName evidence="2">Uncharacterized conserved protein YjgD, DUF1641 family</fullName>
    </submittedName>
</protein>
<gene>
    <name evidence="2" type="ORF">SAMN05444342_2777</name>
    <name evidence="1" type="ORF">ZOD2009_20492</name>
</gene>
<evidence type="ECO:0000313" key="4">
    <source>
        <dbReference type="Proteomes" id="UP000184203"/>
    </source>
</evidence>
<dbReference type="PATRIC" id="fig|797209.4.peg.4010"/>
<reference evidence="1 3" key="1">
    <citation type="journal article" date="2014" name="ISME J.">
        <title>Trehalose/2-sulfotrehalose biosynthesis and glycine-betaine uptake are widely spread mechanisms for osmoadaptation in the Halobacteriales.</title>
        <authorList>
            <person name="Youssef N.H."/>
            <person name="Savage-Ashlock K.N."/>
            <person name="McCully A.L."/>
            <person name="Luedtke B."/>
            <person name="Shaw E.I."/>
            <person name="Hoff W.D."/>
            <person name="Elshahed M.S."/>
        </authorList>
    </citation>
    <scope>NUCLEOTIDE SEQUENCE [LARGE SCALE GENOMIC DNA]</scope>
    <source>
        <strain evidence="1 3">DX253</strain>
    </source>
</reference>
<name>E7QZ91_HALPU</name>